<sequence>MEKVMSEVNKHFALIGKRLKDKNGDTMFAKTTLSSEEKGIMKQYINAAAETFVAELAPQVTYYKNGDAMVIKFENSRWADGEDGITVPFEGNFIGYLIAYVSNAVLGMTEPDLAKKYAEDMANHIAAAIKLIYHKTPPASRNMSLADMTGEVIID</sequence>
<evidence type="ECO:0000313" key="1">
    <source>
        <dbReference type="EMBL" id="RGS17985.1"/>
    </source>
</evidence>
<dbReference type="AlphaFoldDB" id="A0A3R5WIX2"/>
<accession>A0A3R5WIX2</accession>
<organism evidence="1 2">
    <name type="scientific">Segatella copri</name>
    <dbReference type="NCBI Taxonomy" id="165179"/>
    <lineage>
        <taxon>Bacteria</taxon>
        <taxon>Pseudomonadati</taxon>
        <taxon>Bacteroidota</taxon>
        <taxon>Bacteroidia</taxon>
        <taxon>Bacteroidales</taxon>
        <taxon>Prevotellaceae</taxon>
        <taxon>Segatella</taxon>
    </lineage>
</organism>
<dbReference type="Proteomes" id="UP000283872">
    <property type="component" value="Unassembled WGS sequence"/>
</dbReference>
<proteinExistence type="predicted"/>
<comment type="caution">
    <text evidence="1">The sequence shown here is derived from an EMBL/GenBank/DDBJ whole genome shotgun (WGS) entry which is preliminary data.</text>
</comment>
<protein>
    <submittedName>
        <fullName evidence="1">Uncharacterized protein</fullName>
    </submittedName>
</protein>
<dbReference type="EMBL" id="QRVA01000006">
    <property type="protein sequence ID" value="RGS17985.1"/>
    <property type="molecule type" value="Genomic_DNA"/>
</dbReference>
<name>A0A3R5WIX2_9BACT</name>
<reference evidence="1 2" key="1">
    <citation type="submission" date="2018-08" db="EMBL/GenBank/DDBJ databases">
        <title>A genome reference for cultivated species of the human gut microbiota.</title>
        <authorList>
            <person name="Zou Y."/>
            <person name="Xue W."/>
            <person name="Luo G."/>
        </authorList>
    </citation>
    <scope>NUCLEOTIDE SEQUENCE [LARGE SCALE GENOMIC DNA]</scope>
    <source>
        <strain evidence="1 2">AF24-12</strain>
    </source>
</reference>
<evidence type="ECO:0000313" key="2">
    <source>
        <dbReference type="Proteomes" id="UP000283872"/>
    </source>
</evidence>
<gene>
    <name evidence="1" type="ORF">DWY11_04175</name>
</gene>